<keyword evidence="2" id="KW-1185">Reference proteome</keyword>
<name>A0ABQ9JGE3_9CUCU</name>
<sequence length="144" mass="16426">MDQRLPGEKRLLPTVLNVIIGKQFFPRYYRLQVNPATPRERRVQAHLELAELVEDPRTLTCYAEIGHTIGFLLPGIGIERSSDRILSLTICCVNCIPLTDAALLQILNEAQDHSRGYVILNMQTIRYICRSLTGQKRDDIGHRT</sequence>
<accession>A0ABQ9JGE3</accession>
<gene>
    <name evidence="1" type="ORF">NQ317_015568</name>
</gene>
<evidence type="ECO:0000313" key="2">
    <source>
        <dbReference type="Proteomes" id="UP001162164"/>
    </source>
</evidence>
<proteinExistence type="predicted"/>
<protein>
    <submittedName>
        <fullName evidence="1">Uncharacterized protein</fullName>
    </submittedName>
</protein>
<evidence type="ECO:0000313" key="1">
    <source>
        <dbReference type="EMBL" id="KAJ8977283.1"/>
    </source>
</evidence>
<dbReference type="Proteomes" id="UP001162164">
    <property type="component" value="Unassembled WGS sequence"/>
</dbReference>
<organism evidence="1 2">
    <name type="scientific">Molorchus minor</name>
    <dbReference type="NCBI Taxonomy" id="1323400"/>
    <lineage>
        <taxon>Eukaryota</taxon>
        <taxon>Metazoa</taxon>
        <taxon>Ecdysozoa</taxon>
        <taxon>Arthropoda</taxon>
        <taxon>Hexapoda</taxon>
        <taxon>Insecta</taxon>
        <taxon>Pterygota</taxon>
        <taxon>Neoptera</taxon>
        <taxon>Endopterygota</taxon>
        <taxon>Coleoptera</taxon>
        <taxon>Polyphaga</taxon>
        <taxon>Cucujiformia</taxon>
        <taxon>Chrysomeloidea</taxon>
        <taxon>Cerambycidae</taxon>
        <taxon>Lamiinae</taxon>
        <taxon>Monochamini</taxon>
        <taxon>Molorchus</taxon>
    </lineage>
</organism>
<comment type="caution">
    <text evidence="1">The sequence shown here is derived from an EMBL/GenBank/DDBJ whole genome shotgun (WGS) entry which is preliminary data.</text>
</comment>
<dbReference type="EMBL" id="JAPWTJ010000565">
    <property type="protein sequence ID" value="KAJ8977283.1"/>
    <property type="molecule type" value="Genomic_DNA"/>
</dbReference>
<reference evidence="1" key="1">
    <citation type="journal article" date="2023" name="Insect Mol. Biol.">
        <title>Genome sequencing provides insights into the evolution of gene families encoding plant cell wall-degrading enzymes in longhorned beetles.</title>
        <authorList>
            <person name="Shin N.R."/>
            <person name="Okamura Y."/>
            <person name="Kirsch R."/>
            <person name="Pauchet Y."/>
        </authorList>
    </citation>
    <scope>NUCLEOTIDE SEQUENCE</scope>
    <source>
        <strain evidence="1">MMC_N1</strain>
    </source>
</reference>